<keyword evidence="2" id="KW-1185">Reference proteome</keyword>
<dbReference type="InParanoid" id="A0A0P9AB52"/>
<dbReference type="AlphaFoldDB" id="A0A0P9AB52"/>
<evidence type="ECO:0000313" key="2">
    <source>
        <dbReference type="Proteomes" id="UP000007801"/>
    </source>
</evidence>
<organism evidence="1 2">
    <name type="scientific">Drosophila ananassae</name>
    <name type="common">Fruit fly</name>
    <dbReference type="NCBI Taxonomy" id="7217"/>
    <lineage>
        <taxon>Eukaryota</taxon>
        <taxon>Metazoa</taxon>
        <taxon>Ecdysozoa</taxon>
        <taxon>Arthropoda</taxon>
        <taxon>Hexapoda</taxon>
        <taxon>Insecta</taxon>
        <taxon>Pterygota</taxon>
        <taxon>Neoptera</taxon>
        <taxon>Endopterygota</taxon>
        <taxon>Diptera</taxon>
        <taxon>Brachycera</taxon>
        <taxon>Muscomorpha</taxon>
        <taxon>Ephydroidea</taxon>
        <taxon>Drosophilidae</taxon>
        <taxon>Drosophila</taxon>
        <taxon>Sophophora</taxon>
    </lineage>
</organism>
<evidence type="ECO:0000313" key="1">
    <source>
        <dbReference type="EMBL" id="KPU75486.1"/>
    </source>
</evidence>
<dbReference type="Proteomes" id="UP000007801">
    <property type="component" value="Unassembled WGS sequence"/>
</dbReference>
<dbReference type="EMBL" id="CH902625">
    <property type="protein sequence ID" value="KPU75486.1"/>
    <property type="molecule type" value="Genomic_DNA"/>
</dbReference>
<feature type="non-terminal residue" evidence="1">
    <location>
        <position position="1"/>
    </location>
</feature>
<sequence length="48" mass="5490">IGELTREAGRKESARDALRALRTAEVITHNTKHSRDTSTPYFCTLFRL</sequence>
<reference evidence="1 2" key="1">
    <citation type="journal article" date="2007" name="Nature">
        <title>Evolution of genes and genomes on the Drosophila phylogeny.</title>
        <authorList>
            <consortium name="Drosophila 12 Genomes Consortium"/>
            <person name="Clark A.G."/>
            <person name="Eisen M.B."/>
            <person name="Smith D.R."/>
            <person name="Bergman C.M."/>
            <person name="Oliver B."/>
            <person name="Markow T.A."/>
            <person name="Kaufman T.C."/>
            <person name="Kellis M."/>
            <person name="Gelbart W."/>
            <person name="Iyer V.N."/>
            <person name="Pollard D.A."/>
            <person name="Sackton T.B."/>
            <person name="Larracuente A.M."/>
            <person name="Singh N.D."/>
            <person name="Abad J.P."/>
            <person name="Abt D.N."/>
            <person name="Adryan B."/>
            <person name="Aguade M."/>
            <person name="Akashi H."/>
            <person name="Anderson W.W."/>
            <person name="Aquadro C.F."/>
            <person name="Ardell D.H."/>
            <person name="Arguello R."/>
            <person name="Artieri C.G."/>
            <person name="Barbash D.A."/>
            <person name="Barker D."/>
            <person name="Barsanti P."/>
            <person name="Batterham P."/>
            <person name="Batzoglou S."/>
            <person name="Begun D."/>
            <person name="Bhutkar A."/>
            <person name="Blanco E."/>
            <person name="Bosak S.A."/>
            <person name="Bradley R.K."/>
            <person name="Brand A.D."/>
            <person name="Brent M.R."/>
            <person name="Brooks A.N."/>
            <person name="Brown R.H."/>
            <person name="Butlin R.K."/>
            <person name="Caggese C."/>
            <person name="Calvi B.R."/>
            <person name="Bernardo de Carvalho A."/>
            <person name="Caspi A."/>
            <person name="Castrezana S."/>
            <person name="Celniker S.E."/>
            <person name="Chang J.L."/>
            <person name="Chapple C."/>
            <person name="Chatterji S."/>
            <person name="Chinwalla A."/>
            <person name="Civetta A."/>
            <person name="Clifton S.W."/>
            <person name="Comeron J.M."/>
            <person name="Costello J.C."/>
            <person name="Coyne J.A."/>
            <person name="Daub J."/>
            <person name="David R.G."/>
            <person name="Delcher A.L."/>
            <person name="Delehaunty K."/>
            <person name="Do C.B."/>
            <person name="Ebling H."/>
            <person name="Edwards K."/>
            <person name="Eickbush T."/>
            <person name="Evans J.D."/>
            <person name="Filipski A."/>
            <person name="Findeiss S."/>
            <person name="Freyhult E."/>
            <person name="Fulton L."/>
            <person name="Fulton R."/>
            <person name="Garcia A.C."/>
            <person name="Gardiner A."/>
            <person name="Garfield D.A."/>
            <person name="Garvin B.E."/>
            <person name="Gibson G."/>
            <person name="Gilbert D."/>
            <person name="Gnerre S."/>
            <person name="Godfrey J."/>
            <person name="Good R."/>
            <person name="Gotea V."/>
            <person name="Gravely B."/>
            <person name="Greenberg A.J."/>
            <person name="Griffiths-Jones S."/>
            <person name="Gross S."/>
            <person name="Guigo R."/>
            <person name="Gustafson E.A."/>
            <person name="Haerty W."/>
            <person name="Hahn M.W."/>
            <person name="Halligan D.L."/>
            <person name="Halpern A.L."/>
            <person name="Halter G.M."/>
            <person name="Han M.V."/>
            <person name="Heger A."/>
            <person name="Hillier L."/>
            <person name="Hinrichs A.S."/>
            <person name="Holmes I."/>
            <person name="Hoskins R.A."/>
            <person name="Hubisz M.J."/>
            <person name="Hultmark D."/>
            <person name="Huntley M.A."/>
            <person name="Jaffe D.B."/>
            <person name="Jagadeeshan S."/>
            <person name="Jeck W.R."/>
            <person name="Johnson J."/>
            <person name="Jones C.D."/>
            <person name="Jordan W.C."/>
            <person name="Karpen G.H."/>
            <person name="Kataoka E."/>
            <person name="Keightley P.D."/>
            <person name="Kheradpour P."/>
            <person name="Kirkness E.F."/>
            <person name="Koerich L.B."/>
            <person name="Kristiansen K."/>
            <person name="Kudrna D."/>
            <person name="Kulathinal R.J."/>
            <person name="Kumar S."/>
            <person name="Kwok R."/>
            <person name="Lander E."/>
            <person name="Langley C.H."/>
            <person name="Lapoint R."/>
            <person name="Lazzaro B.P."/>
            <person name="Lee S.J."/>
            <person name="Levesque L."/>
            <person name="Li R."/>
            <person name="Lin C.F."/>
            <person name="Lin M.F."/>
            <person name="Lindblad-Toh K."/>
            <person name="Llopart A."/>
            <person name="Long M."/>
            <person name="Low L."/>
            <person name="Lozovsky E."/>
            <person name="Lu J."/>
            <person name="Luo M."/>
            <person name="Machado C.A."/>
            <person name="Makalowski W."/>
            <person name="Marzo M."/>
            <person name="Matsuda M."/>
            <person name="Matzkin L."/>
            <person name="McAllister B."/>
            <person name="McBride C.S."/>
            <person name="McKernan B."/>
            <person name="McKernan K."/>
            <person name="Mendez-Lago M."/>
            <person name="Minx P."/>
            <person name="Mollenhauer M.U."/>
            <person name="Montooth K."/>
            <person name="Mount S.M."/>
            <person name="Mu X."/>
            <person name="Myers E."/>
            <person name="Negre B."/>
            <person name="Newfeld S."/>
            <person name="Nielsen R."/>
            <person name="Noor M.A."/>
            <person name="O'Grady P."/>
            <person name="Pachter L."/>
            <person name="Papaceit M."/>
            <person name="Parisi M.J."/>
            <person name="Parisi M."/>
            <person name="Parts L."/>
            <person name="Pedersen J.S."/>
            <person name="Pesole G."/>
            <person name="Phillippy A.M."/>
            <person name="Ponting C.P."/>
            <person name="Pop M."/>
            <person name="Porcelli D."/>
            <person name="Powell J.R."/>
            <person name="Prohaska S."/>
            <person name="Pruitt K."/>
            <person name="Puig M."/>
            <person name="Quesneville H."/>
            <person name="Ram K.R."/>
            <person name="Rand D."/>
            <person name="Rasmussen M.D."/>
            <person name="Reed L.K."/>
            <person name="Reenan R."/>
            <person name="Reily A."/>
            <person name="Remington K.A."/>
            <person name="Rieger T.T."/>
            <person name="Ritchie M.G."/>
            <person name="Robin C."/>
            <person name="Rogers Y.H."/>
            <person name="Rohde C."/>
            <person name="Rozas J."/>
            <person name="Rubenfield M.J."/>
            <person name="Ruiz A."/>
            <person name="Russo S."/>
            <person name="Salzberg S.L."/>
            <person name="Sanchez-Gracia A."/>
            <person name="Saranga D.J."/>
            <person name="Sato H."/>
            <person name="Schaeffer S.W."/>
            <person name="Schatz M.C."/>
            <person name="Schlenke T."/>
            <person name="Schwartz R."/>
            <person name="Segarra C."/>
            <person name="Singh R.S."/>
            <person name="Sirot L."/>
            <person name="Sirota M."/>
            <person name="Sisneros N.B."/>
            <person name="Smith C.D."/>
            <person name="Smith T.F."/>
            <person name="Spieth J."/>
            <person name="Stage D.E."/>
            <person name="Stark A."/>
            <person name="Stephan W."/>
            <person name="Strausberg R.L."/>
            <person name="Strempel S."/>
            <person name="Sturgill D."/>
            <person name="Sutton G."/>
            <person name="Sutton G.G."/>
            <person name="Tao W."/>
            <person name="Teichmann S."/>
            <person name="Tobari Y.N."/>
            <person name="Tomimura Y."/>
            <person name="Tsolas J.M."/>
            <person name="Valente V.L."/>
            <person name="Venter E."/>
            <person name="Venter J.C."/>
            <person name="Vicario S."/>
            <person name="Vieira F.G."/>
            <person name="Vilella A.J."/>
            <person name="Villasante A."/>
            <person name="Walenz B."/>
            <person name="Wang J."/>
            <person name="Wasserman M."/>
            <person name="Watts T."/>
            <person name="Wilson D."/>
            <person name="Wilson R.K."/>
            <person name="Wing R.A."/>
            <person name="Wolfner M.F."/>
            <person name="Wong A."/>
            <person name="Wong G.K."/>
            <person name="Wu C.I."/>
            <person name="Wu G."/>
            <person name="Yamamoto D."/>
            <person name="Yang H.P."/>
            <person name="Yang S.P."/>
            <person name="Yorke J.A."/>
            <person name="Yoshida K."/>
            <person name="Zdobnov E."/>
            <person name="Zhang P."/>
            <person name="Zhang Y."/>
            <person name="Zimin A.V."/>
            <person name="Baldwin J."/>
            <person name="Abdouelleil A."/>
            <person name="Abdulkadir J."/>
            <person name="Abebe A."/>
            <person name="Abera B."/>
            <person name="Abreu J."/>
            <person name="Acer S.C."/>
            <person name="Aftuck L."/>
            <person name="Alexander A."/>
            <person name="An P."/>
            <person name="Anderson E."/>
            <person name="Anderson S."/>
            <person name="Arachi H."/>
            <person name="Azer M."/>
            <person name="Bachantsang P."/>
            <person name="Barry A."/>
            <person name="Bayul T."/>
            <person name="Berlin A."/>
            <person name="Bessette D."/>
            <person name="Bloom T."/>
            <person name="Blye J."/>
            <person name="Boguslavskiy L."/>
            <person name="Bonnet C."/>
            <person name="Boukhgalter B."/>
            <person name="Bourzgui I."/>
            <person name="Brown A."/>
            <person name="Cahill P."/>
            <person name="Channer S."/>
            <person name="Cheshatsang Y."/>
            <person name="Chuda L."/>
            <person name="Citroen M."/>
            <person name="Collymore A."/>
            <person name="Cooke P."/>
            <person name="Costello M."/>
            <person name="D'Aco K."/>
            <person name="Daza R."/>
            <person name="De Haan G."/>
            <person name="DeGray S."/>
            <person name="DeMaso C."/>
            <person name="Dhargay N."/>
            <person name="Dooley K."/>
            <person name="Dooley E."/>
            <person name="Doricent M."/>
            <person name="Dorje P."/>
            <person name="Dorjee K."/>
            <person name="Dupes A."/>
            <person name="Elong R."/>
            <person name="Falk J."/>
            <person name="Farina A."/>
            <person name="Faro S."/>
            <person name="Ferguson D."/>
            <person name="Fisher S."/>
            <person name="Foley C.D."/>
            <person name="Franke A."/>
            <person name="Friedrich D."/>
            <person name="Gadbois L."/>
            <person name="Gearin G."/>
            <person name="Gearin C.R."/>
            <person name="Giannoukos G."/>
            <person name="Goode T."/>
            <person name="Graham J."/>
            <person name="Grandbois E."/>
            <person name="Grewal S."/>
            <person name="Gyaltsen K."/>
            <person name="Hafez N."/>
            <person name="Hagos B."/>
            <person name="Hall J."/>
            <person name="Henson C."/>
            <person name="Hollinger A."/>
            <person name="Honan T."/>
            <person name="Huard M.D."/>
            <person name="Hughes L."/>
            <person name="Hurhula B."/>
            <person name="Husby M.E."/>
            <person name="Kamat A."/>
            <person name="Kanga B."/>
            <person name="Kashin S."/>
            <person name="Khazanovich D."/>
            <person name="Kisner P."/>
            <person name="Lance K."/>
            <person name="Lara M."/>
            <person name="Lee W."/>
            <person name="Lennon N."/>
            <person name="Letendre F."/>
            <person name="LeVine R."/>
            <person name="Lipovsky A."/>
            <person name="Liu X."/>
            <person name="Liu J."/>
            <person name="Liu S."/>
            <person name="Lokyitsang T."/>
            <person name="Lokyitsang Y."/>
            <person name="Lubonja R."/>
            <person name="Lui A."/>
            <person name="MacDonald P."/>
            <person name="Magnisalis V."/>
            <person name="Maru K."/>
            <person name="Matthews C."/>
            <person name="McCusker W."/>
            <person name="McDonough S."/>
            <person name="Mehta T."/>
            <person name="Meldrim J."/>
            <person name="Meneus L."/>
            <person name="Mihai O."/>
            <person name="Mihalev A."/>
            <person name="Mihova T."/>
            <person name="Mittelman R."/>
            <person name="Mlenga V."/>
            <person name="Montmayeur A."/>
            <person name="Mulrain L."/>
            <person name="Navidi A."/>
            <person name="Naylor J."/>
            <person name="Negash T."/>
            <person name="Nguyen T."/>
            <person name="Nguyen N."/>
            <person name="Nicol R."/>
            <person name="Norbu C."/>
            <person name="Norbu N."/>
            <person name="Novod N."/>
            <person name="O'Neill B."/>
            <person name="Osman S."/>
            <person name="Markiewicz E."/>
            <person name="Oyono O.L."/>
            <person name="Patti C."/>
            <person name="Phunkhang P."/>
            <person name="Pierre F."/>
            <person name="Priest M."/>
            <person name="Raghuraman S."/>
            <person name="Rege F."/>
            <person name="Reyes R."/>
            <person name="Rise C."/>
            <person name="Rogov P."/>
            <person name="Ross K."/>
            <person name="Ryan E."/>
            <person name="Settipalli S."/>
            <person name="Shea T."/>
            <person name="Sherpa N."/>
            <person name="Shi L."/>
            <person name="Shih D."/>
            <person name="Sparrow T."/>
            <person name="Spaulding J."/>
            <person name="Stalker J."/>
            <person name="Stange-Thomann N."/>
            <person name="Stavropoulos S."/>
            <person name="Stone C."/>
            <person name="Strader C."/>
            <person name="Tesfaye S."/>
            <person name="Thomson T."/>
            <person name="Thoulutsang Y."/>
            <person name="Thoulutsang D."/>
            <person name="Topham K."/>
            <person name="Topping I."/>
            <person name="Tsamla T."/>
            <person name="Vassiliev H."/>
            <person name="Vo A."/>
            <person name="Wangchuk T."/>
            <person name="Wangdi T."/>
            <person name="Weiand M."/>
            <person name="Wilkinson J."/>
            <person name="Wilson A."/>
            <person name="Yadav S."/>
            <person name="Young G."/>
            <person name="Yu Q."/>
            <person name="Zembek L."/>
            <person name="Zhong D."/>
            <person name="Zimmer A."/>
            <person name="Zwirko Z."/>
            <person name="Jaffe D.B."/>
            <person name="Alvarez P."/>
            <person name="Brockman W."/>
            <person name="Butler J."/>
            <person name="Chin C."/>
            <person name="Gnerre S."/>
            <person name="Grabherr M."/>
            <person name="Kleber M."/>
            <person name="Mauceli E."/>
            <person name="MacCallum I."/>
        </authorList>
    </citation>
    <scope>NUCLEOTIDE SEQUENCE [LARGE SCALE GENOMIC DNA]</scope>
    <source>
        <strain evidence="2">Tucson 14024-0371.13</strain>
    </source>
</reference>
<proteinExistence type="predicted"/>
<name>A0A0P9AB52_DROAN</name>
<protein>
    <submittedName>
        <fullName evidence="1">Uncharacterized protein</fullName>
    </submittedName>
</protein>
<gene>
    <name evidence="1" type="primary">Dana\GF27398</name>
    <name evidence="1" type="ORF">GF27398</name>
</gene>
<accession>A0A0P9AB52</accession>